<evidence type="ECO:0000313" key="3">
    <source>
        <dbReference type="EMBL" id="RGB95558.1"/>
    </source>
</evidence>
<dbReference type="Gene3D" id="1.25.40.10">
    <property type="entry name" value="Tetratricopeptide repeat domain"/>
    <property type="match status" value="1"/>
</dbReference>
<reference evidence="4 5" key="1">
    <citation type="submission" date="2018-08" db="EMBL/GenBank/DDBJ databases">
        <title>A genome reference for cultivated species of the human gut microbiota.</title>
        <authorList>
            <person name="Zou Y."/>
            <person name="Xue W."/>
            <person name="Luo G."/>
        </authorList>
    </citation>
    <scope>NUCLEOTIDE SEQUENCE [LARGE SCALE GENOMIC DNA]</scope>
    <source>
        <strain evidence="3 5">AF29-11BH</strain>
        <strain evidence="2 4">AF31-14AC</strain>
    </source>
</reference>
<organism evidence="2 4">
    <name type="scientific">Faecalibacterium prausnitzii</name>
    <dbReference type="NCBI Taxonomy" id="853"/>
    <lineage>
        <taxon>Bacteria</taxon>
        <taxon>Bacillati</taxon>
        <taxon>Bacillota</taxon>
        <taxon>Clostridia</taxon>
        <taxon>Eubacteriales</taxon>
        <taxon>Oscillospiraceae</taxon>
        <taxon>Faecalibacterium</taxon>
    </lineage>
</organism>
<keyword evidence="1" id="KW-0802">TPR repeat</keyword>
<dbReference type="InterPro" id="IPR019734">
    <property type="entry name" value="TPR_rpt"/>
</dbReference>
<dbReference type="PROSITE" id="PS50005">
    <property type="entry name" value="TPR"/>
    <property type="match status" value="1"/>
</dbReference>
<protein>
    <submittedName>
        <fullName evidence="2">Uncharacterized protein</fullName>
    </submittedName>
</protein>
<dbReference type="SUPFAM" id="SSF48452">
    <property type="entry name" value="TPR-like"/>
    <property type="match status" value="1"/>
</dbReference>
<accession>A0A3E2U1J4</accession>
<sequence length="113" mass="12163">MGRKYLTELNYTEAVASFTEAIGLDPEHIPAYMGRAEVNELTTANETAWADVSEAENGAVTAEALTAAAPTAEEIGAVSLSKLYVYYGSHENRNREGEGVWLVLNPGKKDLTA</sequence>
<evidence type="ECO:0000313" key="2">
    <source>
        <dbReference type="EMBL" id="RGB90047.1"/>
    </source>
</evidence>
<dbReference type="Proteomes" id="UP000260782">
    <property type="component" value="Unassembled WGS sequence"/>
</dbReference>
<comment type="caution">
    <text evidence="2">The sequence shown here is derived from an EMBL/GenBank/DDBJ whole genome shotgun (WGS) entry which is preliminary data.</text>
</comment>
<proteinExistence type="predicted"/>
<evidence type="ECO:0000313" key="5">
    <source>
        <dbReference type="Proteomes" id="UP000260783"/>
    </source>
</evidence>
<name>A0A3E2U1J4_9FIRM</name>
<dbReference type="EMBL" id="QVES01000002">
    <property type="protein sequence ID" value="RGB90047.1"/>
    <property type="molecule type" value="Genomic_DNA"/>
</dbReference>
<dbReference type="EMBL" id="QVEW01000012">
    <property type="protein sequence ID" value="RGB95558.1"/>
    <property type="molecule type" value="Genomic_DNA"/>
</dbReference>
<dbReference type="Proteomes" id="UP000260783">
    <property type="component" value="Unassembled WGS sequence"/>
</dbReference>
<dbReference type="InterPro" id="IPR011990">
    <property type="entry name" value="TPR-like_helical_dom_sf"/>
</dbReference>
<gene>
    <name evidence="3" type="ORF">DWZ04_11075</name>
    <name evidence="2" type="ORF">DWZ25_03295</name>
</gene>
<feature type="repeat" description="TPR" evidence="1">
    <location>
        <begin position="1"/>
        <end position="28"/>
    </location>
</feature>
<dbReference type="AlphaFoldDB" id="A0A3E2U1J4"/>
<evidence type="ECO:0000256" key="1">
    <source>
        <dbReference type="PROSITE-ProRule" id="PRU00339"/>
    </source>
</evidence>
<dbReference type="RefSeq" id="WP_117527402.1">
    <property type="nucleotide sequence ID" value="NZ_JAEKBW010000001.1"/>
</dbReference>
<evidence type="ECO:0000313" key="4">
    <source>
        <dbReference type="Proteomes" id="UP000260782"/>
    </source>
</evidence>